<evidence type="ECO:0000256" key="1">
    <source>
        <dbReference type="SAM" id="MobiDB-lite"/>
    </source>
</evidence>
<feature type="compositionally biased region" description="Basic residues" evidence="1">
    <location>
        <begin position="148"/>
        <end position="162"/>
    </location>
</feature>
<protein>
    <submittedName>
        <fullName evidence="2">Uncharacterized protein</fullName>
    </submittedName>
</protein>
<name>A0A8S9S214_BRACR</name>
<proteinExistence type="predicted"/>
<dbReference type="AlphaFoldDB" id="A0A8S9S214"/>
<dbReference type="Proteomes" id="UP000712600">
    <property type="component" value="Unassembled WGS sequence"/>
</dbReference>
<organism evidence="2 3">
    <name type="scientific">Brassica cretica</name>
    <name type="common">Mustard</name>
    <dbReference type="NCBI Taxonomy" id="69181"/>
    <lineage>
        <taxon>Eukaryota</taxon>
        <taxon>Viridiplantae</taxon>
        <taxon>Streptophyta</taxon>
        <taxon>Embryophyta</taxon>
        <taxon>Tracheophyta</taxon>
        <taxon>Spermatophyta</taxon>
        <taxon>Magnoliopsida</taxon>
        <taxon>eudicotyledons</taxon>
        <taxon>Gunneridae</taxon>
        <taxon>Pentapetalae</taxon>
        <taxon>rosids</taxon>
        <taxon>malvids</taxon>
        <taxon>Brassicales</taxon>
        <taxon>Brassicaceae</taxon>
        <taxon>Brassiceae</taxon>
        <taxon>Brassica</taxon>
    </lineage>
</organism>
<sequence>MVHVAPLEGPPGFPPLFPELSKEEQKMAMMYISHSNEIERLARIQRVRQGIANNARESSIRLTKITNEVDKGKGHVYYYPDGSEIIPVLKLGFENSNSHSRGITIREEEAESSDNFSATVSVPAHISTGFQFGPSSEGRVSGNLKAGKTQRKRPSSWKRKTTPKLIIAPAPASGVDIPQSPLHSAKRKQSSPVSYPDNKTPKRTDSSVASVLKPLLPQ</sequence>
<accession>A0A8S9S214</accession>
<gene>
    <name evidence="2" type="ORF">F2Q69_00028735</name>
</gene>
<evidence type="ECO:0000313" key="3">
    <source>
        <dbReference type="Proteomes" id="UP000712600"/>
    </source>
</evidence>
<feature type="region of interest" description="Disordered" evidence="1">
    <location>
        <begin position="129"/>
        <end position="218"/>
    </location>
</feature>
<comment type="caution">
    <text evidence="2">The sequence shown here is derived from an EMBL/GenBank/DDBJ whole genome shotgun (WGS) entry which is preliminary data.</text>
</comment>
<evidence type="ECO:0000313" key="2">
    <source>
        <dbReference type="EMBL" id="KAF3586766.1"/>
    </source>
</evidence>
<dbReference type="EMBL" id="QGKX02000088">
    <property type="protein sequence ID" value="KAF3586766.1"/>
    <property type="molecule type" value="Genomic_DNA"/>
</dbReference>
<reference evidence="2" key="1">
    <citation type="submission" date="2019-12" db="EMBL/GenBank/DDBJ databases">
        <title>Genome sequencing and annotation of Brassica cretica.</title>
        <authorList>
            <person name="Studholme D.J."/>
            <person name="Sarris P."/>
        </authorList>
    </citation>
    <scope>NUCLEOTIDE SEQUENCE</scope>
    <source>
        <strain evidence="2">PFS-109/04</strain>
        <tissue evidence="2">Leaf</tissue>
    </source>
</reference>